<dbReference type="InterPro" id="IPR009826">
    <property type="entry name" value="DNA_circ_N"/>
</dbReference>
<dbReference type="Proteomes" id="UP000321635">
    <property type="component" value="Unassembled WGS sequence"/>
</dbReference>
<dbReference type="PANTHER" id="PTHR37829">
    <property type="entry name" value="PHAGE-LIKE ELEMENT PBSX PROTEIN XKDT"/>
    <property type="match status" value="1"/>
</dbReference>
<proteinExistence type="predicted"/>
<evidence type="ECO:0000313" key="2">
    <source>
        <dbReference type="EMBL" id="GEN58133.1"/>
    </source>
</evidence>
<feature type="domain" description="DNA circulation N-terminal" evidence="1">
    <location>
        <begin position="13"/>
        <end position="98"/>
    </location>
</feature>
<comment type="caution">
    <text evidence="2">The sequence shown here is derived from an EMBL/GenBank/DDBJ whole genome shotgun (WGS) entry which is preliminary data.</text>
</comment>
<name>A0A511X5C5_9PROT</name>
<keyword evidence="3" id="KW-1185">Reference proteome</keyword>
<dbReference type="InterPro" id="IPR052399">
    <property type="entry name" value="Phage_Baseplate_Assmbl_Protein"/>
</dbReference>
<accession>A0A511X5C5</accession>
<dbReference type="RefSeq" id="WP_026396335.1">
    <property type="nucleotide sequence ID" value="NZ_AUBI01000001.1"/>
</dbReference>
<protein>
    <recommendedName>
        <fullName evidence="1">DNA circulation N-terminal domain-containing protein</fullName>
    </recommendedName>
</protein>
<evidence type="ECO:0000259" key="1">
    <source>
        <dbReference type="Pfam" id="PF07157"/>
    </source>
</evidence>
<dbReference type="STRING" id="1120919.GCA_000429165_00019"/>
<reference evidence="2 3" key="1">
    <citation type="submission" date="2019-07" db="EMBL/GenBank/DDBJ databases">
        <title>Whole genome shotgun sequence of Acetobacter nitrogenifigens NBRC 105050.</title>
        <authorList>
            <person name="Hosoyama A."/>
            <person name="Uohara A."/>
            <person name="Ohji S."/>
            <person name="Ichikawa N."/>
        </authorList>
    </citation>
    <scope>NUCLEOTIDE SEQUENCE [LARGE SCALE GENOMIC DNA]</scope>
    <source>
        <strain evidence="2 3">NBRC 105050</strain>
    </source>
</reference>
<dbReference type="OrthoDB" id="378644at2"/>
<dbReference type="AlphaFoldDB" id="A0A511X5C5"/>
<dbReference type="Pfam" id="PF07157">
    <property type="entry name" value="DNA_circ_N"/>
    <property type="match status" value="1"/>
</dbReference>
<sequence length="432" mass="44942">MSGTLGTIAGEFLQCSFRGVPFVVRGSGGTHGRKQAPHDYPGRDGIMIEDLGRQARRIRISGFVVGAFAYAQRDLLIQATETAGTGLLVHATRGIMQVWCSRFEWREPEERTRVVELEFEFIEESSLLPTLVTAALSASVGALVTALNTSSASSYASRTSSALDYGASVLSAAQTVASSWAAGALFAVESPMMQQSAMSVLDGNYGRYASGSSSDVDTTATVASQLAALATDRASVSSAIASVATSDSAATLATAVQAVITALADATDDPGVLISLLWPLTSCAPSITASSAPIGGAIATVQTETAAHCRRAALAAIGSACASWSPSSSNEAQDMASRVTSLIEAEETTAGDAGDDADYEALHELRAQVAEDLQKRAVQLADIVTIQRNANLPALLLAQQLYGDGTRSDDLVQRADPIHPAFMPNEFEALSA</sequence>
<evidence type="ECO:0000313" key="3">
    <source>
        <dbReference type="Proteomes" id="UP000321635"/>
    </source>
</evidence>
<organism evidence="2 3">
    <name type="scientific">Acetobacter nitrogenifigens DSM 23921 = NBRC 105050</name>
    <dbReference type="NCBI Taxonomy" id="1120919"/>
    <lineage>
        <taxon>Bacteria</taxon>
        <taxon>Pseudomonadati</taxon>
        <taxon>Pseudomonadota</taxon>
        <taxon>Alphaproteobacteria</taxon>
        <taxon>Acetobacterales</taxon>
        <taxon>Acetobacteraceae</taxon>
        <taxon>Acetobacter</taxon>
    </lineage>
</organism>
<dbReference type="EMBL" id="BJYF01000001">
    <property type="protein sequence ID" value="GEN58133.1"/>
    <property type="molecule type" value="Genomic_DNA"/>
</dbReference>
<gene>
    <name evidence="2" type="ORF">ANI02nite_00170</name>
</gene>
<dbReference type="PANTHER" id="PTHR37829:SF3">
    <property type="entry name" value="PROTEIN JAYE-RELATED"/>
    <property type="match status" value="1"/>
</dbReference>